<feature type="region of interest" description="Disordered" evidence="4">
    <location>
        <begin position="1"/>
        <end position="37"/>
    </location>
</feature>
<evidence type="ECO:0000313" key="6">
    <source>
        <dbReference type="Proteomes" id="UP000595662"/>
    </source>
</evidence>
<evidence type="ECO:0000313" key="5">
    <source>
        <dbReference type="EMBL" id="QQK46177.1"/>
    </source>
</evidence>
<gene>
    <name evidence="5" type="ORF">Pdw03_1075</name>
</gene>
<dbReference type="GO" id="GO:0004842">
    <property type="term" value="F:ubiquitin-protein transferase activity"/>
    <property type="evidence" value="ECO:0007669"/>
    <property type="project" value="TreeGrafter"/>
</dbReference>
<dbReference type="Proteomes" id="UP000595662">
    <property type="component" value="Chromosome 4"/>
</dbReference>
<feature type="repeat" description="ANK" evidence="3">
    <location>
        <begin position="116"/>
        <end position="148"/>
    </location>
</feature>
<keyword evidence="2 3" id="KW-0040">ANK repeat</keyword>
<dbReference type="EMBL" id="CP060777">
    <property type="protein sequence ID" value="QQK46177.1"/>
    <property type="molecule type" value="Genomic_DNA"/>
</dbReference>
<evidence type="ECO:0000256" key="3">
    <source>
        <dbReference type="PROSITE-ProRule" id="PRU00023"/>
    </source>
</evidence>
<evidence type="ECO:0000256" key="4">
    <source>
        <dbReference type="SAM" id="MobiDB-lite"/>
    </source>
</evidence>
<dbReference type="Gene3D" id="1.25.40.20">
    <property type="entry name" value="Ankyrin repeat-containing domain"/>
    <property type="match status" value="2"/>
</dbReference>
<evidence type="ECO:0000256" key="1">
    <source>
        <dbReference type="ARBA" id="ARBA00022737"/>
    </source>
</evidence>
<dbReference type="SMART" id="SM00248">
    <property type="entry name" value="ANK"/>
    <property type="match status" value="3"/>
</dbReference>
<dbReference type="PRINTS" id="PR01415">
    <property type="entry name" value="ANKYRIN"/>
</dbReference>
<protein>
    <submittedName>
        <fullName evidence="5">Ankyrin repeat-containing protein, putative</fullName>
    </submittedName>
</protein>
<proteinExistence type="predicted"/>
<dbReference type="SUPFAM" id="SSF48403">
    <property type="entry name" value="Ankyrin repeat"/>
    <property type="match status" value="1"/>
</dbReference>
<feature type="compositionally biased region" description="Polar residues" evidence="4">
    <location>
        <begin position="20"/>
        <end position="33"/>
    </location>
</feature>
<reference evidence="5 6" key="1">
    <citation type="submission" date="2020-08" db="EMBL/GenBank/DDBJ databases">
        <title>The completed genome sequence of the pathogenic ascomycete fungus Penicillium digitatum.</title>
        <authorList>
            <person name="Wang M."/>
        </authorList>
    </citation>
    <scope>NUCLEOTIDE SEQUENCE [LARGE SCALE GENOMIC DNA]</scope>
    <source>
        <strain evidence="5 6">PdW03</strain>
    </source>
</reference>
<dbReference type="RefSeq" id="XP_014534805.2">
    <property type="nucleotide sequence ID" value="XM_014679319.2"/>
</dbReference>
<dbReference type="VEuPathDB" id="FungiDB:PDIP_45150"/>
<dbReference type="InterPro" id="IPR002110">
    <property type="entry name" value="Ankyrin_rpt"/>
</dbReference>
<dbReference type="KEGG" id="pdp:PDIP_45150"/>
<dbReference type="Pfam" id="PF12796">
    <property type="entry name" value="Ank_2"/>
    <property type="match status" value="1"/>
</dbReference>
<accession>A0A7T7BNE2</accession>
<organism evidence="5 6">
    <name type="scientific">Penicillium digitatum</name>
    <name type="common">Green mold</name>
    <dbReference type="NCBI Taxonomy" id="36651"/>
    <lineage>
        <taxon>Eukaryota</taxon>
        <taxon>Fungi</taxon>
        <taxon>Dikarya</taxon>
        <taxon>Ascomycota</taxon>
        <taxon>Pezizomycotina</taxon>
        <taxon>Eurotiomycetes</taxon>
        <taxon>Eurotiomycetidae</taxon>
        <taxon>Eurotiales</taxon>
        <taxon>Aspergillaceae</taxon>
        <taxon>Penicillium</taxon>
    </lineage>
</organism>
<sequence length="180" mass="19369">MKQVPPQDPNVLSTVPPGSMENTHSNGGNSQGPETPAMVTDFSVTQMVEDILEHDQGRRGSWTGRGRFQESEFQNLATKPMEKGNTPLHQAASYGQLPIVRLLLARGADRRSVNTLGKTPLHLAAELGDLEMVQTLSNDRSVINMQDKSGSTALHLAAMAGHHGVVQILLDGGADIEARI</sequence>
<dbReference type="AlphaFoldDB" id="A0A7T7BNE2"/>
<dbReference type="InterPro" id="IPR036770">
    <property type="entry name" value="Ankyrin_rpt-contain_sf"/>
</dbReference>
<dbReference type="GeneID" id="26232833"/>
<feature type="repeat" description="ANK" evidence="3">
    <location>
        <begin position="83"/>
        <end position="115"/>
    </location>
</feature>
<dbReference type="PROSITE" id="PS50088">
    <property type="entry name" value="ANK_REPEAT"/>
    <property type="match status" value="3"/>
</dbReference>
<feature type="repeat" description="ANK" evidence="3">
    <location>
        <begin position="149"/>
        <end position="180"/>
    </location>
</feature>
<dbReference type="PANTHER" id="PTHR24171">
    <property type="entry name" value="ANKYRIN REPEAT DOMAIN-CONTAINING PROTEIN 39-RELATED"/>
    <property type="match status" value="1"/>
</dbReference>
<evidence type="ECO:0000256" key="2">
    <source>
        <dbReference type="ARBA" id="ARBA00023043"/>
    </source>
</evidence>
<name>A0A7T7BNE2_PENDI</name>
<dbReference type="GO" id="GO:0085020">
    <property type="term" value="P:protein K6-linked ubiquitination"/>
    <property type="evidence" value="ECO:0007669"/>
    <property type="project" value="TreeGrafter"/>
</dbReference>
<keyword evidence="1" id="KW-0677">Repeat</keyword>
<dbReference type="PROSITE" id="PS50297">
    <property type="entry name" value="ANK_REP_REGION"/>
    <property type="match status" value="3"/>
</dbReference>
<dbReference type="PANTHER" id="PTHR24171:SF8">
    <property type="entry name" value="BRCA1-ASSOCIATED RING DOMAIN PROTEIN 1"/>
    <property type="match status" value="1"/>
</dbReference>